<keyword evidence="3" id="KW-1185">Reference proteome</keyword>
<feature type="chain" id="PRO_5046892593" description="Secreted protein" evidence="1">
    <location>
        <begin position="18"/>
        <end position="115"/>
    </location>
</feature>
<accession>A0ABQ8GD59</accession>
<dbReference type="Proteomes" id="UP000774617">
    <property type="component" value="Unassembled WGS sequence"/>
</dbReference>
<evidence type="ECO:0000256" key="1">
    <source>
        <dbReference type="SAM" id="SignalP"/>
    </source>
</evidence>
<gene>
    <name evidence="2" type="ORF">B0J12DRAFT_660357</name>
</gene>
<evidence type="ECO:0000313" key="3">
    <source>
        <dbReference type="Proteomes" id="UP000774617"/>
    </source>
</evidence>
<evidence type="ECO:0008006" key="4">
    <source>
        <dbReference type="Google" id="ProtNLM"/>
    </source>
</evidence>
<organism evidence="2 3">
    <name type="scientific">Macrophomina phaseolina</name>
    <dbReference type="NCBI Taxonomy" id="35725"/>
    <lineage>
        <taxon>Eukaryota</taxon>
        <taxon>Fungi</taxon>
        <taxon>Dikarya</taxon>
        <taxon>Ascomycota</taxon>
        <taxon>Pezizomycotina</taxon>
        <taxon>Dothideomycetes</taxon>
        <taxon>Dothideomycetes incertae sedis</taxon>
        <taxon>Botryosphaeriales</taxon>
        <taxon>Botryosphaeriaceae</taxon>
        <taxon>Macrophomina</taxon>
    </lineage>
</organism>
<sequence>MTCGPLWLLCFWGCASMTSQPSAVRHHNNIPLHPFHGGRRLPIDDQQSQIWIPAAAKTRAIGPKHCCAYVPHCASVVCGMINCWFNGTTSQKENGTGFHPFSTLLGKIKPVLPSL</sequence>
<proteinExistence type="predicted"/>
<name>A0ABQ8GD59_9PEZI</name>
<keyword evidence="1" id="KW-0732">Signal</keyword>
<protein>
    <recommendedName>
        <fullName evidence="4">Secreted protein</fullName>
    </recommendedName>
</protein>
<comment type="caution">
    <text evidence="2">The sequence shown here is derived from an EMBL/GenBank/DDBJ whole genome shotgun (WGS) entry which is preliminary data.</text>
</comment>
<evidence type="ECO:0000313" key="2">
    <source>
        <dbReference type="EMBL" id="KAH7052041.1"/>
    </source>
</evidence>
<dbReference type="EMBL" id="JAGTJR010000011">
    <property type="protein sequence ID" value="KAH7052041.1"/>
    <property type="molecule type" value="Genomic_DNA"/>
</dbReference>
<reference evidence="2 3" key="1">
    <citation type="journal article" date="2021" name="Nat. Commun.">
        <title>Genetic determinants of endophytism in the Arabidopsis root mycobiome.</title>
        <authorList>
            <person name="Mesny F."/>
            <person name="Miyauchi S."/>
            <person name="Thiergart T."/>
            <person name="Pickel B."/>
            <person name="Atanasova L."/>
            <person name="Karlsson M."/>
            <person name="Huettel B."/>
            <person name="Barry K.W."/>
            <person name="Haridas S."/>
            <person name="Chen C."/>
            <person name="Bauer D."/>
            <person name="Andreopoulos W."/>
            <person name="Pangilinan J."/>
            <person name="LaButti K."/>
            <person name="Riley R."/>
            <person name="Lipzen A."/>
            <person name="Clum A."/>
            <person name="Drula E."/>
            <person name="Henrissat B."/>
            <person name="Kohler A."/>
            <person name="Grigoriev I.V."/>
            <person name="Martin F.M."/>
            <person name="Hacquard S."/>
        </authorList>
    </citation>
    <scope>NUCLEOTIDE SEQUENCE [LARGE SCALE GENOMIC DNA]</scope>
    <source>
        <strain evidence="2 3">MPI-SDFR-AT-0080</strain>
    </source>
</reference>
<feature type="signal peptide" evidence="1">
    <location>
        <begin position="1"/>
        <end position="17"/>
    </location>
</feature>